<sequence length="192" mass="21189">MASHHHRRRALPVPTSRSKTSSAKPAPPPPRTDTTGDPAAATGPCPSLFQEISGLITPAAGTASDPSFQSRVNRQSWRSGNEAPSQCTEEVPGLPFEERLGSLGVVYTPRIVNMVLKRCFKKTHLGLRSDRKEEAVSLFDDMERYGCSRIRERLQRWLTKTSPRTGMRRLTVDISNGEERVSQGSGLEASLF</sequence>
<name>M7ZQW2_TRIUA</name>
<feature type="compositionally biased region" description="Low complexity" evidence="1">
    <location>
        <begin position="14"/>
        <end position="24"/>
    </location>
</feature>
<accession>M7ZQW2</accession>
<gene>
    <name evidence="2" type="ORF">TRIUR3_13572</name>
</gene>
<dbReference type="EMBL" id="KD178237">
    <property type="protein sequence ID" value="EMS54760.1"/>
    <property type="molecule type" value="Genomic_DNA"/>
</dbReference>
<feature type="region of interest" description="Disordered" evidence="1">
    <location>
        <begin position="59"/>
        <end position="90"/>
    </location>
</feature>
<dbReference type="AlphaFoldDB" id="M7ZQW2"/>
<organism evidence="2">
    <name type="scientific">Triticum urartu</name>
    <name type="common">Red wild einkorn</name>
    <name type="synonym">Crithodium urartu</name>
    <dbReference type="NCBI Taxonomy" id="4572"/>
    <lineage>
        <taxon>Eukaryota</taxon>
        <taxon>Viridiplantae</taxon>
        <taxon>Streptophyta</taxon>
        <taxon>Embryophyta</taxon>
        <taxon>Tracheophyta</taxon>
        <taxon>Spermatophyta</taxon>
        <taxon>Magnoliopsida</taxon>
        <taxon>Liliopsida</taxon>
        <taxon>Poales</taxon>
        <taxon>Poaceae</taxon>
        <taxon>BOP clade</taxon>
        <taxon>Pooideae</taxon>
        <taxon>Triticodae</taxon>
        <taxon>Triticeae</taxon>
        <taxon>Triticinae</taxon>
        <taxon>Triticum</taxon>
    </lineage>
</organism>
<feature type="compositionally biased region" description="Polar residues" evidence="1">
    <location>
        <begin position="64"/>
        <end position="88"/>
    </location>
</feature>
<proteinExistence type="predicted"/>
<dbReference type="STRING" id="4572.M7ZQW2"/>
<evidence type="ECO:0000313" key="2">
    <source>
        <dbReference type="EMBL" id="EMS54760.1"/>
    </source>
</evidence>
<evidence type="ECO:0000256" key="1">
    <source>
        <dbReference type="SAM" id="MobiDB-lite"/>
    </source>
</evidence>
<reference evidence="2" key="1">
    <citation type="journal article" date="2013" name="Nature">
        <title>Draft genome of the wheat A-genome progenitor Triticum urartu.</title>
        <authorList>
            <person name="Ling H.Q."/>
            <person name="Zhao S."/>
            <person name="Liu D."/>
            <person name="Wang J."/>
            <person name="Sun H."/>
            <person name="Zhang C."/>
            <person name="Fan H."/>
            <person name="Li D."/>
            <person name="Dong L."/>
            <person name="Tao Y."/>
            <person name="Gao C."/>
            <person name="Wu H."/>
            <person name="Li Y."/>
            <person name="Cui Y."/>
            <person name="Guo X."/>
            <person name="Zheng S."/>
            <person name="Wang B."/>
            <person name="Yu K."/>
            <person name="Liang Q."/>
            <person name="Yang W."/>
            <person name="Lou X."/>
            <person name="Chen J."/>
            <person name="Feng M."/>
            <person name="Jian J."/>
            <person name="Zhang X."/>
            <person name="Luo G."/>
            <person name="Jiang Y."/>
            <person name="Liu J."/>
            <person name="Wang Z."/>
            <person name="Sha Y."/>
            <person name="Zhang B."/>
            <person name="Wu H."/>
            <person name="Tang D."/>
            <person name="Shen Q."/>
            <person name="Xue P."/>
            <person name="Zou S."/>
            <person name="Wang X."/>
            <person name="Liu X."/>
            <person name="Wang F."/>
            <person name="Yang Y."/>
            <person name="An X."/>
            <person name="Dong Z."/>
            <person name="Zhang K."/>
            <person name="Zhang X."/>
            <person name="Luo M.C."/>
            <person name="Dvorak J."/>
            <person name="Tong Y."/>
            <person name="Wang J."/>
            <person name="Yang H."/>
            <person name="Li Z."/>
            <person name="Wang D."/>
            <person name="Zhang A."/>
            <person name="Wang J."/>
        </authorList>
    </citation>
    <scope>NUCLEOTIDE SEQUENCE</scope>
</reference>
<feature type="compositionally biased region" description="Low complexity" evidence="1">
    <location>
        <begin position="32"/>
        <end position="44"/>
    </location>
</feature>
<feature type="compositionally biased region" description="Basic residues" evidence="1">
    <location>
        <begin position="1"/>
        <end position="10"/>
    </location>
</feature>
<protein>
    <submittedName>
        <fullName evidence="2">Uncharacterized protein</fullName>
    </submittedName>
</protein>
<feature type="region of interest" description="Disordered" evidence="1">
    <location>
        <begin position="1"/>
        <end position="47"/>
    </location>
</feature>